<reference evidence="6" key="1">
    <citation type="journal article" date="2020" name="mSystems">
        <title>Genome- and Community-Level Interaction Insights into Carbon Utilization and Element Cycling Functions of Hydrothermarchaeota in Hydrothermal Sediment.</title>
        <authorList>
            <person name="Zhou Z."/>
            <person name="Liu Y."/>
            <person name="Xu W."/>
            <person name="Pan J."/>
            <person name="Luo Z.H."/>
            <person name="Li M."/>
        </authorList>
    </citation>
    <scope>NUCLEOTIDE SEQUENCE [LARGE SCALE GENOMIC DNA]</scope>
    <source>
        <strain evidence="6">SpSt-289</strain>
    </source>
</reference>
<dbReference type="PANTHER" id="PTHR46193:SF18">
    <property type="entry name" value="HEXITOL PHOSPHATASE B"/>
    <property type="match status" value="1"/>
</dbReference>
<dbReference type="InterPro" id="IPR023214">
    <property type="entry name" value="HAD_sf"/>
</dbReference>
<dbReference type="InterPro" id="IPR051600">
    <property type="entry name" value="Beta-PGM-like"/>
</dbReference>
<sequence>MTIRAILWDLDGTLADTTALHYQAWRMTMQRYGVDLTYESFIKDYGRNNAEILAEHFGIHAVATIQQVADEKESAFRSLITPGVLQPLPGALAWLHCFRSLGMIQVIGSSGPMANIAAVVHALGVGDFFFGLVSGVHLPEGKPEPTIFLRCAALAGAAPDECLVIEDSLHGIEAAMRAGMTSVAVGRIAAQPALQELIQKNPGLRCIVTPSLASIDDPKSVLT</sequence>
<keyword evidence="3" id="KW-0479">Metal-binding</keyword>
<evidence type="ECO:0000313" key="6">
    <source>
        <dbReference type="EMBL" id="HDX32976.1"/>
    </source>
</evidence>
<dbReference type="PANTHER" id="PTHR46193">
    <property type="entry name" value="6-PHOSPHOGLUCONATE PHOSPHATASE"/>
    <property type="match status" value="1"/>
</dbReference>
<evidence type="ECO:0000256" key="1">
    <source>
        <dbReference type="ARBA" id="ARBA00001946"/>
    </source>
</evidence>
<dbReference type="InterPro" id="IPR006439">
    <property type="entry name" value="HAD-SF_hydro_IA"/>
</dbReference>
<dbReference type="SUPFAM" id="SSF56784">
    <property type="entry name" value="HAD-like"/>
    <property type="match status" value="1"/>
</dbReference>
<dbReference type="Gene3D" id="3.40.50.1000">
    <property type="entry name" value="HAD superfamily/HAD-like"/>
    <property type="match status" value="1"/>
</dbReference>
<evidence type="ECO:0000256" key="3">
    <source>
        <dbReference type="ARBA" id="ARBA00022723"/>
    </source>
</evidence>
<evidence type="ECO:0000256" key="2">
    <source>
        <dbReference type="ARBA" id="ARBA00006171"/>
    </source>
</evidence>
<evidence type="ECO:0000256" key="5">
    <source>
        <dbReference type="ARBA" id="ARBA00023277"/>
    </source>
</evidence>
<dbReference type="AlphaFoldDB" id="A0A7C1FIY3"/>
<comment type="caution">
    <text evidence="6">The sequence shown here is derived from an EMBL/GenBank/DDBJ whole genome shotgun (WGS) entry which is preliminary data.</text>
</comment>
<organism evidence="6">
    <name type="scientific">Caldilinea aerophila</name>
    <dbReference type="NCBI Taxonomy" id="133453"/>
    <lineage>
        <taxon>Bacteria</taxon>
        <taxon>Bacillati</taxon>
        <taxon>Chloroflexota</taxon>
        <taxon>Caldilineae</taxon>
        <taxon>Caldilineales</taxon>
        <taxon>Caldilineaceae</taxon>
        <taxon>Caldilinea</taxon>
    </lineage>
</organism>
<gene>
    <name evidence="6" type="ORF">ENQ20_16035</name>
</gene>
<protein>
    <submittedName>
        <fullName evidence="6">HAD family phosphatase</fullName>
    </submittedName>
</protein>
<keyword evidence="5" id="KW-0119">Carbohydrate metabolism</keyword>
<dbReference type="InterPro" id="IPR023198">
    <property type="entry name" value="PGP-like_dom2"/>
</dbReference>
<dbReference type="SFLD" id="SFLDS00003">
    <property type="entry name" value="Haloacid_Dehalogenase"/>
    <property type="match status" value="1"/>
</dbReference>
<dbReference type="Pfam" id="PF00702">
    <property type="entry name" value="Hydrolase"/>
    <property type="match status" value="1"/>
</dbReference>
<dbReference type="NCBIfam" id="TIGR01509">
    <property type="entry name" value="HAD-SF-IA-v3"/>
    <property type="match status" value="1"/>
</dbReference>
<dbReference type="GO" id="GO:0046872">
    <property type="term" value="F:metal ion binding"/>
    <property type="evidence" value="ECO:0007669"/>
    <property type="project" value="UniProtKB-KW"/>
</dbReference>
<dbReference type="GO" id="GO:0003824">
    <property type="term" value="F:catalytic activity"/>
    <property type="evidence" value="ECO:0007669"/>
    <property type="project" value="UniProtKB-ARBA"/>
</dbReference>
<comment type="cofactor">
    <cofactor evidence="1">
        <name>Mg(2+)</name>
        <dbReference type="ChEBI" id="CHEBI:18420"/>
    </cofactor>
</comment>
<keyword evidence="4" id="KW-0460">Magnesium</keyword>
<accession>A0A7C1FIY3</accession>
<dbReference type="SFLD" id="SFLDG01129">
    <property type="entry name" value="C1.5:_HAD__Beta-PGM__Phosphata"/>
    <property type="match status" value="1"/>
</dbReference>
<proteinExistence type="inferred from homology"/>
<dbReference type="InterPro" id="IPR036412">
    <property type="entry name" value="HAD-like_sf"/>
</dbReference>
<dbReference type="CDD" id="cd07505">
    <property type="entry name" value="HAD_BPGM-like"/>
    <property type="match status" value="1"/>
</dbReference>
<comment type="similarity">
    <text evidence="2">Belongs to the HAD-like hydrolase superfamily. CbbY/CbbZ/Gph/YieH family.</text>
</comment>
<dbReference type="EMBL" id="DSMG01000165">
    <property type="protein sequence ID" value="HDX32976.1"/>
    <property type="molecule type" value="Genomic_DNA"/>
</dbReference>
<evidence type="ECO:0000256" key="4">
    <source>
        <dbReference type="ARBA" id="ARBA00022842"/>
    </source>
</evidence>
<dbReference type="Gene3D" id="1.10.150.240">
    <property type="entry name" value="Putative phosphatase, domain 2"/>
    <property type="match status" value="1"/>
</dbReference>
<name>A0A7C1FIY3_9CHLR</name>